<sequence>MSLQRVARASALRRLCLGDASLLQTRVTVVHNQLARLSLASSAQFPTPLVGSVPPIHAQQRSHSYATDSKPTKAKKSAKKPARQLTEKQKEAKEKKESRELLKQLKETALTPPKKLPQTSRAVATQHKLNELKGQSSSRSPVETFKEAVEQVTAQRLAEADRFIEQAEKNRSTNEASYEAWLNQYTPIQIKQANTARKHLRRLGHKKYYGIHDERLVKAPLSPYLWFMKERHESGDFKHLTVKDASMRLSGEWKNLTDAEKQPYFEKAGRDQERYREEYREVYGEDVPMPKSKATSP</sequence>
<dbReference type="EMBL" id="KY860736">
    <property type="protein sequence ID" value="AUD11399.1"/>
    <property type="molecule type" value="mRNA"/>
</dbReference>
<dbReference type="SMART" id="SM00398">
    <property type="entry name" value="HMG"/>
    <property type="match status" value="1"/>
</dbReference>
<evidence type="ECO:0000313" key="5">
    <source>
        <dbReference type="EMBL" id="AUD11399.1"/>
    </source>
</evidence>
<dbReference type="SMR" id="A0A2H4WV00"/>
<dbReference type="KEGG" id="pou:POX_d05685"/>
<dbReference type="Pfam" id="PF00505">
    <property type="entry name" value="HMG_box"/>
    <property type="match status" value="1"/>
</dbReference>
<keyword evidence="1 2" id="KW-0238">DNA-binding</keyword>
<feature type="domain" description="HMG box" evidence="4">
    <location>
        <begin position="217"/>
        <end position="283"/>
    </location>
</feature>
<dbReference type="RefSeq" id="XP_049969476.1">
    <property type="nucleotide sequence ID" value="XM_050114525.1"/>
</dbReference>
<proteinExistence type="evidence at transcript level"/>
<feature type="DNA-binding region" description="HMG box" evidence="2">
    <location>
        <begin position="217"/>
        <end position="283"/>
    </location>
</feature>
<name>A0A2H4WV00_PENOX</name>
<dbReference type="InterPro" id="IPR036910">
    <property type="entry name" value="HMG_box_dom_sf"/>
</dbReference>
<dbReference type="CDD" id="cd00084">
    <property type="entry name" value="HMG-box_SF"/>
    <property type="match status" value="1"/>
</dbReference>
<evidence type="ECO:0000256" key="2">
    <source>
        <dbReference type="PROSITE-ProRule" id="PRU00267"/>
    </source>
</evidence>
<dbReference type="Gene3D" id="1.10.30.10">
    <property type="entry name" value="High mobility group box domain"/>
    <property type="match status" value="1"/>
</dbReference>
<dbReference type="PANTHER" id="PTHR48112">
    <property type="entry name" value="HIGH MOBILITY GROUP PROTEIN DSP1"/>
    <property type="match status" value="1"/>
</dbReference>
<evidence type="ECO:0000256" key="1">
    <source>
        <dbReference type="ARBA" id="ARBA00023125"/>
    </source>
</evidence>
<reference evidence="5" key="2">
    <citation type="submission" date="2017-03" db="EMBL/GenBank/DDBJ databases">
        <authorList>
            <person name="Afonso C.L."/>
            <person name="Miller P.J."/>
            <person name="Scott M.A."/>
            <person name="Spackman E."/>
            <person name="Goraichik I."/>
            <person name="Dimitrov K.M."/>
            <person name="Suarez D.L."/>
            <person name="Swayne D.E."/>
        </authorList>
    </citation>
    <scope>NUCLEOTIDE SEQUENCE</scope>
</reference>
<dbReference type="PANTHER" id="PTHR48112:SF22">
    <property type="entry name" value="MITOCHONDRIAL TRANSCRIPTION FACTOR A, ISOFORM B"/>
    <property type="match status" value="1"/>
</dbReference>
<feature type="compositionally biased region" description="Basic residues" evidence="3">
    <location>
        <begin position="72"/>
        <end position="82"/>
    </location>
</feature>
<feature type="compositionally biased region" description="Basic and acidic residues" evidence="3">
    <location>
        <begin position="85"/>
        <end position="100"/>
    </location>
</feature>
<dbReference type="InterPro" id="IPR050342">
    <property type="entry name" value="HMGB"/>
</dbReference>
<organism evidence="5">
    <name type="scientific">Penicillium oxalicum</name>
    <dbReference type="NCBI Taxonomy" id="69781"/>
    <lineage>
        <taxon>Eukaryota</taxon>
        <taxon>Fungi</taxon>
        <taxon>Dikarya</taxon>
        <taxon>Ascomycota</taxon>
        <taxon>Pezizomycotina</taxon>
        <taxon>Eurotiomycetes</taxon>
        <taxon>Eurotiomycetidae</taxon>
        <taxon>Eurotiales</taxon>
        <taxon>Aspergillaceae</taxon>
        <taxon>Penicillium</taxon>
    </lineage>
</organism>
<dbReference type="SUPFAM" id="SSF47095">
    <property type="entry name" value="HMG-box"/>
    <property type="match status" value="1"/>
</dbReference>
<keyword evidence="2" id="KW-0539">Nucleus</keyword>
<feature type="compositionally biased region" description="Basic and acidic residues" evidence="3">
    <location>
        <begin position="264"/>
        <end position="283"/>
    </location>
</feature>
<feature type="region of interest" description="Disordered" evidence="3">
    <location>
        <begin position="51"/>
        <end position="100"/>
    </location>
</feature>
<dbReference type="PROSITE" id="PS50118">
    <property type="entry name" value="HMG_BOX_2"/>
    <property type="match status" value="1"/>
</dbReference>
<dbReference type="InterPro" id="IPR009071">
    <property type="entry name" value="HMG_box_dom"/>
</dbReference>
<evidence type="ECO:0000259" key="4">
    <source>
        <dbReference type="PROSITE" id="PS50118"/>
    </source>
</evidence>
<dbReference type="GeneID" id="74437930"/>
<evidence type="ECO:0000256" key="3">
    <source>
        <dbReference type="SAM" id="MobiDB-lite"/>
    </source>
</evidence>
<dbReference type="GO" id="GO:0005634">
    <property type="term" value="C:nucleus"/>
    <property type="evidence" value="ECO:0007669"/>
    <property type="project" value="UniProtKB-UniRule"/>
</dbReference>
<dbReference type="GO" id="GO:0003677">
    <property type="term" value="F:DNA binding"/>
    <property type="evidence" value="ECO:0007669"/>
    <property type="project" value="UniProtKB-UniRule"/>
</dbReference>
<feature type="region of interest" description="Disordered" evidence="3">
    <location>
        <begin position="264"/>
        <end position="297"/>
    </location>
</feature>
<reference evidence="5" key="1">
    <citation type="journal article" date="2017" name="Biotechnol. Biofuels">
        <title>Transcriptomic profiling and genetic analyses reveal novel key regulators of cellulase and xylanase gene expression in Penicillium oxalicum.</title>
        <authorList>
            <person name="Yan Y.S."/>
            <person name="Zhao S."/>
            <person name="Liao L.S."/>
            <person name="He Q.P."/>
            <person name="Xiong Y.R."/>
            <person name="Wang L."/>
            <person name="Li C.X."/>
            <person name="Feng J.X."/>
        </authorList>
    </citation>
    <scope>NUCLEOTIDE SEQUENCE</scope>
</reference>
<protein>
    <submittedName>
        <fullName evidence="5">C2H2 zinc finger transcription factor</fullName>
    </submittedName>
</protein>
<dbReference type="AlphaFoldDB" id="A0A2H4WV00"/>
<accession>A0A2H4WV00</accession>